<dbReference type="InterPro" id="IPR036614">
    <property type="entry name" value="RusA-like_sf"/>
</dbReference>
<sequence>MVIQFTVYGEPVAQGRPKFSTAGGFPKAYDPAKSRDYKDYVRLAATEYAPKVPLEGPVGMVLTVYRSTPKSFSKKRAVMAEAGQIQPTTKPDVDNYLKGVKDALKGIIWRDDSQVVEVFARKRYSARPRIEVKIKELS</sequence>
<protein>
    <submittedName>
        <fullName evidence="1">RusA family crossover junction endodeoxyribonuclease</fullName>
    </submittedName>
</protein>
<gene>
    <name evidence="1" type="ORF">GCM10008933_21500</name>
</gene>
<dbReference type="InterPro" id="IPR008822">
    <property type="entry name" value="Endonuclease_RusA-like"/>
</dbReference>
<dbReference type="SUPFAM" id="SSF103084">
    <property type="entry name" value="Holliday junction resolvase RusA"/>
    <property type="match status" value="1"/>
</dbReference>
<keyword evidence="2" id="KW-1185">Reference proteome</keyword>
<accession>A0ABN0YC15</accession>
<dbReference type="Pfam" id="PF05866">
    <property type="entry name" value="RusA"/>
    <property type="match status" value="1"/>
</dbReference>
<proteinExistence type="predicted"/>
<comment type="caution">
    <text evidence="1">The sequence shown here is derived from an EMBL/GenBank/DDBJ whole genome shotgun (WGS) entry which is preliminary data.</text>
</comment>
<name>A0ABN0YC15_9BACL</name>
<dbReference type="RefSeq" id="WP_343860841.1">
    <property type="nucleotide sequence ID" value="NZ_BAAACX010000009.1"/>
</dbReference>
<evidence type="ECO:0000313" key="1">
    <source>
        <dbReference type="EMBL" id="GAA0390292.1"/>
    </source>
</evidence>
<reference evidence="1 2" key="1">
    <citation type="journal article" date="2019" name="Int. J. Syst. Evol. Microbiol.">
        <title>The Global Catalogue of Microorganisms (GCM) 10K type strain sequencing project: providing services to taxonomists for standard genome sequencing and annotation.</title>
        <authorList>
            <consortium name="The Broad Institute Genomics Platform"/>
            <consortium name="The Broad Institute Genome Sequencing Center for Infectious Disease"/>
            <person name="Wu L."/>
            <person name="Ma J."/>
        </authorList>
    </citation>
    <scope>NUCLEOTIDE SEQUENCE [LARGE SCALE GENOMIC DNA]</scope>
    <source>
        <strain evidence="1 2">JCM 12774</strain>
    </source>
</reference>
<dbReference type="Gene3D" id="3.30.1330.70">
    <property type="entry name" value="Holliday junction resolvase RusA"/>
    <property type="match status" value="1"/>
</dbReference>
<evidence type="ECO:0000313" key="2">
    <source>
        <dbReference type="Proteomes" id="UP001500340"/>
    </source>
</evidence>
<organism evidence="1 2">
    <name type="scientific">Paenibacillus motobuensis</name>
    <dbReference type="NCBI Taxonomy" id="295324"/>
    <lineage>
        <taxon>Bacteria</taxon>
        <taxon>Bacillati</taxon>
        <taxon>Bacillota</taxon>
        <taxon>Bacilli</taxon>
        <taxon>Bacillales</taxon>
        <taxon>Paenibacillaceae</taxon>
        <taxon>Paenibacillus</taxon>
    </lineage>
</organism>
<dbReference type="EMBL" id="BAAACX010000009">
    <property type="protein sequence ID" value="GAA0390292.1"/>
    <property type="molecule type" value="Genomic_DNA"/>
</dbReference>
<dbReference type="Proteomes" id="UP001500340">
    <property type="component" value="Unassembled WGS sequence"/>
</dbReference>